<protein>
    <submittedName>
        <fullName evidence="1">Amidinotransferase</fullName>
    </submittedName>
</protein>
<dbReference type="AlphaFoldDB" id="A0A9Q7AGA3"/>
<evidence type="ECO:0000313" key="1">
    <source>
        <dbReference type="EMBL" id="QTX32614.1"/>
    </source>
</evidence>
<accession>A0A9Q7AGA3</accession>
<dbReference type="PANTHER" id="PTHR47271:SF2">
    <property type="entry name" value="ARGININE DEIMINASE"/>
    <property type="match status" value="1"/>
</dbReference>
<organism evidence="1 2">
    <name type="scientific">Aminithiophilus ramosus</name>
    <dbReference type="NCBI Taxonomy" id="3029084"/>
    <lineage>
        <taxon>Bacteria</taxon>
        <taxon>Thermotogati</taxon>
        <taxon>Synergistota</taxon>
        <taxon>Synergistia</taxon>
        <taxon>Synergistales</taxon>
        <taxon>Aminithiophilaceae</taxon>
        <taxon>Aminithiophilus</taxon>
    </lineage>
</organism>
<keyword evidence="2" id="KW-1185">Reference proteome</keyword>
<evidence type="ECO:0000313" key="2">
    <source>
        <dbReference type="Proteomes" id="UP000671879"/>
    </source>
</evidence>
<dbReference type="GO" id="GO:0019546">
    <property type="term" value="P:L-arginine deiminase pathway"/>
    <property type="evidence" value="ECO:0007669"/>
    <property type="project" value="TreeGrafter"/>
</dbReference>
<sequence>MRYGCQSMTGKIEAVLIKGPAEAFISQEHLGEKWEAFGFLSCPDYEEALREYGAFERLLRDEVPHVVSLPRDDRTGLDSLYAHDGLKVTERGAIYFNTGKALRRGEGRAARDVLESLGIPTLGVIEEPGTMEGGDVVWLDRETVAIGRGYRTNDAAIEQFRALTDGFVRETVVVPLPHGEGEAACLHLMSLVSLVDRDLAVVYSRYLPVFFRRMLLDRGLTLLEVDDEEYASLGSNVLALAPRVCLVLEGNPRIRAELEAQGCRVVAYEGKQISLAGTGGPTCLTHPLLRI</sequence>
<name>A0A9Q7AGA3_9BACT</name>
<dbReference type="PANTHER" id="PTHR47271">
    <property type="entry name" value="ARGININE DEIMINASE"/>
    <property type="match status" value="1"/>
</dbReference>
<dbReference type="Gene3D" id="3.75.10.10">
    <property type="entry name" value="L-arginine/glycine Amidinotransferase, Chain A"/>
    <property type="match status" value="1"/>
</dbReference>
<dbReference type="RefSeq" id="WP_274373862.1">
    <property type="nucleotide sequence ID" value="NZ_CP072943.1"/>
</dbReference>
<proteinExistence type="predicted"/>
<dbReference type="EMBL" id="CP072943">
    <property type="protein sequence ID" value="QTX32614.1"/>
    <property type="molecule type" value="Genomic_DNA"/>
</dbReference>
<dbReference type="KEGG" id="aram:KAR29_01335"/>
<dbReference type="Proteomes" id="UP000671879">
    <property type="component" value="Chromosome"/>
</dbReference>
<gene>
    <name evidence="1" type="ORF">KAR29_01335</name>
</gene>
<dbReference type="GO" id="GO:0016990">
    <property type="term" value="F:arginine deiminase activity"/>
    <property type="evidence" value="ECO:0007669"/>
    <property type="project" value="TreeGrafter"/>
</dbReference>
<dbReference type="SUPFAM" id="SSF55909">
    <property type="entry name" value="Pentein"/>
    <property type="match status" value="1"/>
</dbReference>
<reference evidence="2" key="1">
    <citation type="submission" date="2021-04" db="EMBL/GenBank/DDBJ databases">
        <title>A novel Synergistetes isolate from a pyrite-forming mixed culture.</title>
        <authorList>
            <person name="Bunk B."/>
            <person name="Sproer C."/>
            <person name="Spring S."/>
            <person name="Pester M."/>
        </authorList>
    </citation>
    <scope>NUCLEOTIDE SEQUENCE [LARGE SCALE GENOMIC DNA]</scope>
    <source>
        <strain evidence="2">J.5.4.2-T.3.5.2</strain>
    </source>
</reference>
<dbReference type="Pfam" id="PF02274">
    <property type="entry name" value="ADI"/>
    <property type="match status" value="2"/>
</dbReference>